<dbReference type="RefSeq" id="XP_009018742.1">
    <property type="nucleotide sequence ID" value="XM_009020494.1"/>
</dbReference>
<keyword evidence="3" id="KW-1185">Reference proteome</keyword>
<protein>
    <submittedName>
        <fullName evidence="1 2">Uncharacterized protein</fullName>
    </submittedName>
</protein>
<evidence type="ECO:0000313" key="3">
    <source>
        <dbReference type="Proteomes" id="UP000015101"/>
    </source>
</evidence>
<name>T1F7D7_HELRO</name>
<organism evidence="2 3">
    <name type="scientific">Helobdella robusta</name>
    <name type="common">Californian leech</name>
    <dbReference type="NCBI Taxonomy" id="6412"/>
    <lineage>
        <taxon>Eukaryota</taxon>
        <taxon>Metazoa</taxon>
        <taxon>Spiralia</taxon>
        <taxon>Lophotrochozoa</taxon>
        <taxon>Annelida</taxon>
        <taxon>Clitellata</taxon>
        <taxon>Hirudinea</taxon>
        <taxon>Rhynchobdellida</taxon>
        <taxon>Glossiphoniidae</taxon>
        <taxon>Helobdella</taxon>
    </lineage>
</organism>
<reference evidence="2" key="3">
    <citation type="submission" date="2015-06" db="UniProtKB">
        <authorList>
            <consortium name="EnsemblMetazoa"/>
        </authorList>
    </citation>
    <scope>IDENTIFICATION</scope>
</reference>
<proteinExistence type="predicted"/>
<dbReference type="GeneID" id="20204736"/>
<dbReference type="EMBL" id="AMQM01004761">
    <property type="status" value="NOT_ANNOTATED_CDS"/>
    <property type="molecule type" value="Genomic_DNA"/>
</dbReference>
<dbReference type="Proteomes" id="UP000015101">
    <property type="component" value="Unassembled WGS sequence"/>
</dbReference>
<dbReference type="EnsemblMetazoa" id="HelroT173918">
    <property type="protein sequence ID" value="HelroP173918"/>
    <property type="gene ID" value="HelroG173918"/>
</dbReference>
<reference evidence="3" key="1">
    <citation type="submission" date="2012-12" db="EMBL/GenBank/DDBJ databases">
        <authorList>
            <person name="Hellsten U."/>
            <person name="Grimwood J."/>
            <person name="Chapman J.A."/>
            <person name="Shapiro H."/>
            <person name="Aerts A."/>
            <person name="Otillar R.P."/>
            <person name="Terry A.Y."/>
            <person name="Boore J.L."/>
            <person name="Simakov O."/>
            <person name="Marletaz F."/>
            <person name="Cho S.-J."/>
            <person name="Edsinger-Gonzales E."/>
            <person name="Havlak P."/>
            <person name="Kuo D.-H."/>
            <person name="Larsson T."/>
            <person name="Lv J."/>
            <person name="Arendt D."/>
            <person name="Savage R."/>
            <person name="Osoegawa K."/>
            <person name="de Jong P."/>
            <person name="Lindberg D.R."/>
            <person name="Seaver E.C."/>
            <person name="Weisblat D.A."/>
            <person name="Putnam N.H."/>
            <person name="Grigoriev I.V."/>
            <person name="Rokhsar D.S."/>
        </authorList>
    </citation>
    <scope>NUCLEOTIDE SEQUENCE</scope>
</reference>
<gene>
    <name evidence="2" type="primary">20204736</name>
    <name evidence="1" type="ORF">HELRODRAFT_173918</name>
</gene>
<dbReference type="HOGENOM" id="CLU_2075684_0_0_1"/>
<dbReference type="EMBL" id="KB096676">
    <property type="protein sequence ID" value="ESO03049.1"/>
    <property type="molecule type" value="Genomic_DNA"/>
</dbReference>
<dbReference type="InParanoid" id="T1F7D7"/>
<dbReference type="KEGG" id="hro:HELRODRAFT_173918"/>
<dbReference type="AlphaFoldDB" id="T1F7D7"/>
<sequence>MKSHCFKLLILGTSCCSDVKNDAKTKKHEVTLFQIVDVRNSWLFRSATNELNKKKAKQKADVEGSTEFFASVTLFQIVDARNSLLFRCEDLKVYANELDQLSMNLTKKKANQKADATG</sequence>
<accession>T1F7D7</accession>
<evidence type="ECO:0000313" key="2">
    <source>
        <dbReference type="EnsemblMetazoa" id="HelroP173918"/>
    </source>
</evidence>
<dbReference type="CTD" id="20204736"/>
<reference evidence="1 3" key="2">
    <citation type="journal article" date="2013" name="Nature">
        <title>Insights into bilaterian evolution from three spiralian genomes.</title>
        <authorList>
            <person name="Simakov O."/>
            <person name="Marletaz F."/>
            <person name="Cho S.J."/>
            <person name="Edsinger-Gonzales E."/>
            <person name="Havlak P."/>
            <person name="Hellsten U."/>
            <person name="Kuo D.H."/>
            <person name="Larsson T."/>
            <person name="Lv J."/>
            <person name="Arendt D."/>
            <person name="Savage R."/>
            <person name="Osoegawa K."/>
            <person name="de Jong P."/>
            <person name="Grimwood J."/>
            <person name="Chapman J.A."/>
            <person name="Shapiro H."/>
            <person name="Aerts A."/>
            <person name="Otillar R.P."/>
            <person name="Terry A.Y."/>
            <person name="Boore J.L."/>
            <person name="Grigoriev I.V."/>
            <person name="Lindberg D.R."/>
            <person name="Seaver E.C."/>
            <person name="Weisblat D.A."/>
            <person name="Putnam N.H."/>
            <person name="Rokhsar D.S."/>
        </authorList>
    </citation>
    <scope>NUCLEOTIDE SEQUENCE</scope>
</reference>
<evidence type="ECO:0000313" key="1">
    <source>
        <dbReference type="EMBL" id="ESO03049.1"/>
    </source>
</evidence>